<organism evidence="2 3">
    <name type="scientific">Frischella japonica</name>
    <dbReference type="NCBI Taxonomy" id="2741544"/>
    <lineage>
        <taxon>Bacteria</taxon>
        <taxon>Pseudomonadati</taxon>
        <taxon>Pseudomonadota</taxon>
        <taxon>Gammaproteobacteria</taxon>
        <taxon>Orbales</taxon>
        <taxon>Orbaceae</taxon>
        <taxon>Frischella</taxon>
    </lineage>
</organism>
<reference evidence="2 3" key="1">
    <citation type="submission" date="2020-06" db="EMBL/GenBank/DDBJ databases">
        <title>Frischella cerana isolated from Apis cerana gut homogenate.</title>
        <authorList>
            <person name="Wolter L.A."/>
            <person name="Suenami S."/>
            <person name="Miyazaki R."/>
        </authorList>
    </citation>
    <scope>NUCLEOTIDE SEQUENCE [LARGE SCALE GENOMIC DNA]</scope>
    <source>
        <strain evidence="2 3">Ac13</strain>
    </source>
</reference>
<dbReference type="RefSeq" id="WP_187755428.1">
    <property type="nucleotide sequence ID" value="NZ_JABURY010000015.1"/>
</dbReference>
<dbReference type="Proteomes" id="UP000651208">
    <property type="component" value="Unassembled WGS sequence"/>
</dbReference>
<gene>
    <name evidence="2" type="ORF">FcAc13_06660</name>
</gene>
<name>A0ABR7QXN7_9GAMM</name>
<evidence type="ECO:0008006" key="4">
    <source>
        <dbReference type="Google" id="ProtNLM"/>
    </source>
</evidence>
<protein>
    <recommendedName>
        <fullName evidence="4">Flp pilus assembly protein, pilin Flp</fullName>
    </recommendedName>
</protein>
<feature type="transmembrane region" description="Helical" evidence="1">
    <location>
        <begin position="25"/>
        <end position="45"/>
    </location>
</feature>
<sequence>MIGLDCSYLKVKNAVVFFIKKRDGVTALEFAFLIAGVSVTVFLVFSRNGSFGVMQSSMWTAMQEALNRMLT</sequence>
<keyword evidence="1" id="KW-1133">Transmembrane helix</keyword>
<evidence type="ECO:0000313" key="3">
    <source>
        <dbReference type="Proteomes" id="UP000651208"/>
    </source>
</evidence>
<accession>A0ABR7QXN7</accession>
<evidence type="ECO:0000313" key="2">
    <source>
        <dbReference type="EMBL" id="MBC9130991.1"/>
    </source>
</evidence>
<keyword evidence="1" id="KW-0472">Membrane</keyword>
<proteinExistence type="predicted"/>
<keyword evidence="1" id="KW-0812">Transmembrane</keyword>
<dbReference type="EMBL" id="JABURY010000015">
    <property type="protein sequence ID" value="MBC9130991.1"/>
    <property type="molecule type" value="Genomic_DNA"/>
</dbReference>
<keyword evidence="3" id="KW-1185">Reference proteome</keyword>
<comment type="caution">
    <text evidence="2">The sequence shown here is derived from an EMBL/GenBank/DDBJ whole genome shotgun (WGS) entry which is preliminary data.</text>
</comment>
<evidence type="ECO:0000256" key="1">
    <source>
        <dbReference type="SAM" id="Phobius"/>
    </source>
</evidence>